<reference evidence="3 4" key="1">
    <citation type="journal article" date="2019" name="PLoS Negl. Trop. Dis.">
        <title>Whole genome sequencing of Entamoeba nuttalli reveals mammalian host-related molecular signatures and a novel octapeptide-repeat surface protein.</title>
        <authorList>
            <person name="Tanaka M."/>
            <person name="Makiuchi T."/>
            <person name="Komiyama T."/>
            <person name="Shiina T."/>
            <person name="Osaki K."/>
            <person name="Tachibana H."/>
        </authorList>
    </citation>
    <scope>NUCLEOTIDE SEQUENCE [LARGE SCALE GENOMIC DNA]</scope>
    <source>
        <strain evidence="3 4">P19-061405</strain>
    </source>
</reference>
<sequence>MGLSESKLRALYKKADNQTLTDFYLFFSIVAEQQPIDLSKVKVVSKEKKIEKLEMTYDSFKRFFDVPYDEITKSFFRVFDDKNTQKTTFFTFASKMLAYPTLNDHEKTQLAYHLINTENRNELNYEDFNLLVNATYEKNITISELIQELQVILFPSTTMPLSFEDFEKYSTKPKNYIDVIIEGYFYLFPAFCLPWFVKQKKNIPMLNEALKKEREQRLNIEMKKKEEENKKLEGDEDDDPLERKLKEIEERKKKKVVEKEEEAPNYEFDIKKDPLFEKDNKEWFDSDEDEQQEGEDEEERKKKVNIVINLKETKPEEKKKVKAISFAFGAKPKTKDEKKKEKKEENEIEEIKKALKLMENNKIDDAEILLKKCAQMELNNKLTKLVKAYFLMCEIIEFNETKENEEGVLLNCFLMILPVLKPHRRLAIALAIEYLKKMNCCISNVNNFLQSFGENGLEIKQIVNKCWKCGKDKIDLNKCNCGETLNIVCTKRGIQIGGNNVWKCDKCGLLNEGSHCVLCNNEKKEITPSINGTSSFEPFEDFGFNTSKSEEVKFDNFFGNDMPKFDDFSFGESKPIENKKEEVNISESFNHEEEKNPDISHEIDNNQNNIIKEEQKQDFSFDDFFSKSTDSNTFGSTSFNNDFSFNNAFEQPIKEEPIKEEPIKEEPIKEEPIKEEPIKEEPIKEEPIKEEPIKEEPIKEEPIKEEPIKEEPIRTEEDKPELISPEEGKSDTDKFELNEKKEEYITQQETKQEINQEEKQETKQDFSFDDFFSNNNNNEMTFDFVNKPTSLFTNNFMVDQTEVVQEPKQEETKTVIEQVKEDNKNQTDLTEDNGFVIEDEEYVYQRPSH</sequence>
<keyword evidence="1" id="KW-0175">Coiled coil</keyword>
<dbReference type="SUPFAM" id="SSF47473">
    <property type="entry name" value="EF-hand"/>
    <property type="match status" value="1"/>
</dbReference>
<organism evidence="3 4">
    <name type="scientific">Entamoeba nuttalli</name>
    <dbReference type="NCBI Taxonomy" id="412467"/>
    <lineage>
        <taxon>Eukaryota</taxon>
        <taxon>Amoebozoa</taxon>
        <taxon>Evosea</taxon>
        <taxon>Archamoebae</taxon>
        <taxon>Mastigamoebida</taxon>
        <taxon>Entamoebidae</taxon>
        <taxon>Entamoeba</taxon>
    </lineage>
</organism>
<evidence type="ECO:0000256" key="2">
    <source>
        <dbReference type="SAM" id="MobiDB-lite"/>
    </source>
</evidence>
<keyword evidence="4" id="KW-1185">Reference proteome</keyword>
<proteinExistence type="predicted"/>
<comment type="caution">
    <text evidence="3">The sequence shown here is derived from an EMBL/GenBank/DDBJ whole genome shotgun (WGS) entry which is preliminary data.</text>
</comment>
<feature type="compositionally biased region" description="Basic and acidic residues" evidence="2">
    <location>
        <begin position="221"/>
        <end position="233"/>
    </location>
</feature>
<gene>
    <name evidence="3" type="ORF">ENUP19_0089G0030</name>
</gene>
<feature type="compositionally biased region" description="Acidic residues" evidence="2">
    <location>
        <begin position="285"/>
        <end position="298"/>
    </location>
</feature>
<dbReference type="InterPro" id="IPR011992">
    <property type="entry name" value="EF-hand-dom_pair"/>
</dbReference>
<evidence type="ECO:0000256" key="1">
    <source>
        <dbReference type="SAM" id="Coils"/>
    </source>
</evidence>
<evidence type="ECO:0008006" key="5">
    <source>
        <dbReference type="Google" id="ProtNLM"/>
    </source>
</evidence>
<name>A0ABQ0DH07_9EUKA</name>
<feature type="region of interest" description="Disordered" evidence="2">
    <location>
        <begin position="654"/>
        <end position="737"/>
    </location>
</feature>
<dbReference type="Proteomes" id="UP001628156">
    <property type="component" value="Unassembled WGS sequence"/>
</dbReference>
<feature type="coiled-coil region" evidence="1">
    <location>
        <begin position="334"/>
        <end position="361"/>
    </location>
</feature>
<accession>A0ABQ0DH07</accession>
<evidence type="ECO:0000313" key="4">
    <source>
        <dbReference type="Proteomes" id="UP001628156"/>
    </source>
</evidence>
<feature type="region of interest" description="Disordered" evidence="2">
    <location>
        <begin position="281"/>
        <end position="301"/>
    </location>
</feature>
<protein>
    <recommendedName>
        <fullName evidence="5">DNA double-strand break repair Rad50 ATPase</fullName>
    </recommendedName>
</protein>
<dbReference type="EMBL" id="BAAFRS010000089">
    <property type="protein sequence ID" value="GAB1222033.1"/>
    <property type="molecule type" value="Genomic_DNA"/>
</dbReference>
<feature type="region of interest" description="Disordered" evidence="2">
    <location>
        <begin position="221"/>
        <end position="243"/>
    </location>
</feature>
<evidence type="ECO:0000313" key="3">
    <source>
        <dbReference type="EMBL" id="GAB1222033.1"/>
    </source>
</evidence>